<dbReference type="Proteomes" id="UP001210720">
    <property type="component" value="Unassembled WGS sequence"/>
</dbReference>
<dbReference type="EMBL" id="JAQIOY010000010">
    <property type="protein sequence ID" value="MDA7426540.1"/>
    <property type="molecule type" value="Genomic_DNA"/>
</dbReference>
<feature type="compositionally biased region" description="Basic and acidic residues" evidence="1">
    <location>
        <begin position="97"/>
        <end position="107"/>
    </location>
</feature>
<evidence type="ECO:0000313" key="3">
    <source>
        <dbReference type="Proteomes" id="UP001210720"/>
    </source>
</evidence>
<evidence type="ECO:0000256" key="1">
    <source>
        <dbReference type="SAM" id="MobiDB-lite"/>
    </source>
</evidence>
<reference evidence="2 3" key="1">
    <citation type="submission" date="2023-01" db="EMBL/GenBank/DDBJ databases">
        <title>Thalassococcus onchidii sp. nov., isolated from a marine invertebrate from the South China Sea.</title>
        <authorList>
            <person name="Xu S."/>
            <person name="Liu Z."/>
            <person name="Xu Y."/>
        </authorList>
    </citation>
    <scope>NUCLEOTIDE SEQUENCE [LARGE SCALE GENOMIC DNA]</scope>
    <source>
        <strain evidence="2 3">KCTC 32084</strain>
    </source>
</reference>
<gene>
    <name evidence="2" type="ORF">PFY00_17535</name>
</gene>
<proteinExistence type="predicted"/>
<sequence>MRYEYKVVPAPEKGDKVKGVKDPESRFAASIEQIMNDMAQRGWEYQRSETLPSEERSGLTQTATVWRNLLVFRRPDAEDVNSYAPRMLAPPQIDEPPTPRELPETQIHDVAQAKPQPDPAKPARTVKIVSKTAKRKATPAATPTDRGPASQPDAPAEVQPVQQLPSVLTARASRLKANGS</sequence>
<organism evidence="2 3">
    <name type="scientific">Thalassococcus lentus</name>
    <dbReference type="NCBI Taxonomy" id="1210524"/>
    <lineage>
        <taxon>Bacteria</taxon>
        <taxon>Pseudomonadati</taxon>
        <taxon>Pseudomonadota</taxon>
        <taxon>Alphaproteobacteria</taxon>
        <taxon>Rhodobacterales</taxon>
        <taxon>Roseobacteraceae</taxon>
        <taxon>Thalassococcus</taxon>
    </lineage>
</organism>
<comment type="caution">
    <text evidence="2">The sequence shown here is derived from an EMBL/GenBank/DDBJ whole genome shotgun (WGS) entry which is preliminary data.</text>
</comment>
<dbReference type="RefSeq" id="WP_271433898.1">
    <property type="nucleotide sequence ID" value="NZ_JAQIOY010000010.1"/>
</dbReference>
<name>A0ABT4XX43_9RHOB</name>
<evidence type="ECO:0000313" key="2">
    <source>
        <dbReference type="EMBL" id="MDA7426540.1"/>
    </source>
</evidence>
<keyword evidence="3" id="KW-1185">Reference proteome</keyword>
<feature type="region of interest" description="Disordered" evidence="1">
    <location>
        <begin position="82"/>
        <end position="167"/>
    </location>
</feature>
<accession>A0ABT4XX43</accession>
<protein>
    <submittedName>
        <fullName evidence="2">DUF4177 domain-containing protein</fullName>
    </submittedName>
</protein>